<keyword evidence="4" id="KW-0949">S-adenosyl-L-methionine</keyword>
<dbReference type="GO" id="GO:0005654">
    <property type="term" value="C:nucleoplasm"/>
    <property type="evidence" value="ECO:0007669"/>
    <property type="project" value="TreeGrafter"/>
</dbReference>
<evidence type="ECO:0000256" key="6">
    <source>
        <dbReference type="SAM" id="MobiDB-lite"/>
    </source>
</evidence>
<dbReference type="GO" id="GO:0052905">
    <property type="term" value="F:tRNA (guanosine(9)-N1)-methyltransferase activity"/>
    <property type="evidence" value="ECO:0007669"/>
    <property type="project" value="UniProtKB-EC"/>
</dbReference>
<evidence type="ECO:0000259" key="7">
    <source>
        <dbReference type="PROSITE" id="PS51675"/>
    </source>
</evidence>
<evidence type="ECO:0000256" key="1">
    <source>
        <dbReference type="ARBA" id="ARBA00012797"/>
    </source>
</evidence>
<feature type="compositionally biased region" description="Polar residues" evidence="6">
    <location>
        <begin position="21"/>
        <end position="32"/>
    </location>
</feature>
<feature type="compositionally biased region" description="Polar residues" evidence="6">
    <location>
        <begin position="159"/>
        <end position="169"/>
    </location>
</feature>
<organism evidence="8">
    <name type="scientific">Schistocephalus solidus</name>
    <name type="common">Tapeworm</name>
    <dbReference type="NCBI Taxonomy" id="70667"/>
    <lineage>
        <taxon>Eukaryota</taxon>
        <taxon>Metazoa</taxon>
        <taxon>Spiralia</taxon>
        <taxon>Lophotrochozoa</taxon>
        <taxon>Platyhelminthes</taxon>
        <taxon>Cestoda</taxon>
        <taxon>Eucestoda</taxon>
        <taxon>Diphyllobothriidea</taxon>
        <taxon>Diphyllobothriidae</taxon>
        <taxon>Schistocephalus</taxon>
    </lineage>
</organism>
<accession>A0A0X3PC45</accession>
<reference evidence="8" key="1">
    <citation type="submission" date="2016-01" db="EMBL/GenBank/DDBJ databases">
        <title>Reference transcriptome for the parasite Schistocephalus solidus: insights into the molecular evolution of parasitism.</title>
        <authorList>
            <person name="Hebert F.O."/>
            <person name="Grambauer S."/>
            <person name="Barber I."/>
            <person name="Landry C.R."/>
            <person name="Aubin-Horth N."/>
        </authorList>
    </citation>
    <scope>NUCLEOTIDE SEQUENCE</scope>
</reference>
<feature type="compositionally biased region" description="Basic and acidic residues" evidence="6">
    <location>
        <begin position="41"/>
        <end position="50"/>
    </location>
</feature>
<keyword evidence="3" id="KW-0808">Transferase</keyword>
<evidence type="ECO:0000313" key="8">
    <source>
        <dbReference type="EMBL" id="JAP44766.1"/>
    </source>
</evidence>
<keyword evidence="2" id="KW-0489">Methyltransferase</keyword>
<dbReference type="PANTHER" id="PTHR13563:SF13">
    <property type="entry name" value="TRNA METHYLTRANSFERASE 10 HOMOLOG A"/>
    <property type="match status" value="1"/>
</dbReference>
<evidence type="ECO:0000256" key="5">
    <source>
        <dbReference type="ARBA" id="ARBA00048434"/>
    </source>
</evidence>
<dbReference type="EMBL" id="GEEE01018459">
    <property type="protein sequence ID" value="JAP44766.1"/>
    <property type="molecule type" value="Transcribed_RNA"/>
</dbReference>
<gene>
    <name evidence="8" type="ORF">TR139484</name>
</gene>
<dbReference type="GO" id="GO:0000049">
    <property type="term" value="F:tRNA binding"/>
    <property type="evidence" value="ECO:0007669"/>
    <property type="project" value="TreeGrafter"/>
</dbReference>
<feature type="region of interest" description="Disordered" evidence="6">
    <location>
        <begin position="158"/>
        <end position="196"/>
    </location>
</feature>
<proteinExistence type="predicted"/>
<dbReference type="GO" id="GO:0002939">
    <property type="term" value="P:tRNA N1-guanine methylation"/>
    <property type="evidence" value="ECO:0007669"/>
    <property type="project" value="TreeGrafter"/>
</dbReference>
<feature type="region of interest" description="Disordered" evidence="6">
    <location>
        <begin position="69"/>
        <end position="89"/>
    </location>
</feature>
<dbReference type="PROSITE" id="PS51675">
    <property type="entry name" value="SAM_MT_TRM10"/>
    <property type="match status" value="1"/>
</dbReference>
<feature type="region of interest" description="Disordered" evidence="6">
    <location>
        <begin position="21"/>
        <end position="50"/>
    </location>
</feature>
<comment type="catalytic activity">
    <reaction evidence="5">
        <text>guanosine(9) in tRNA + S-adenosyl-L-methionine = N(1)-methylguanosine(9) in tRNA + S-adenosyl-L-homocysteine + H(+)</text>
        <dbReference type="Rhea" id="RHEA:43156"/>
        <dbReference type="Rhea" id="RHEA-COMP:10367"/>
        <dbReference type="Rhea" id="RHEA-COMP:10368"/>
        <dbReference type="ChEBI" id="CHEBI:15378"/>
        <dbReference type="ChEBI" id="CHEBI:57856"/>
        <dbReference type="ChEBI" id="CHEBI:59789"/>
        <dbReference type="ChEBI" id="CHEBI:73542"/>
        <dbReference type="ChEBI" id="CHEBI:74269"/>
        <dbReference type="EC" id="2.1.1.221"/>
    </reaction>
</comment>
<dbReference type="InterPro" id="IPR028564">
    <property type="entry name" value="MT_TRM10-typ"/>
</dbReference>
<dbReference type="AlphaFoldDB" id="A0A0X3PC45"/>
<feature type="domain" description="SAM-dependent MTase TRM10-type" evidence="7">
    <location>
        <begin position="93"/>
        <end position="341"/>
    </location>
</feature>
<feature type="non-terminal residue" evidence="8">
    <location>
        <position position="1"/>
    </location>
</feature>
<evidence type="ECO:0000256" key="2">
    <source>
        <dbReference type="ARBA" id="ARBA00022603"/>
    </source>
</evidence>
<dbReference type="InterPro" id="IPR007356">
    <property type="entry name" value="tRNA_m1G_MeTrfase_euk"/>
</dbReference>
<dbReference type="Gene3D" id="3.40.1280.30">
    <property type="match status" value="1"/>
</dbReference>
<dbReference type="InterPro" id="IPR038459">
    <property type="entry name" value="MT_TRM10-typ_sf"/>
</dbReference>
<evidence type="ECO:0000256" key="4">
    <source>
        <dbReference type="ARBA" id="ARBA00022691"/>
    </source>
</evidence>
<name>A0A0X3PC45_SCHSO</name>
<protein>
    <recommendedName>
        <fullName evidence="1">tRNA (guanine(9)-N(1))-methyltransferase</fullName>
        <ecNumber evidence="1">2.1.1.221</ecNumber>
    </recommendedName>
</protein>
<sequence length="377" mass="41354">NGPYLTRCMVQIICSTTSMESSTIATDTNGDSEVTGAAGEHGSHERSNKRTTFEKYLDRKEGRKRLRKAHKMRKQERRRQALQSSLETTTRLPKPQIVKISDSSCKTRVVLDCAYDHMMSFKDICKLAHQISNCYSINRHLPSPVQLYVTGLGSAFKHSPQSSQGTKQRQPVVPEASSAASTSKHDTPTRPPVSKSTLSRLNLVNAENWDLFLKMEDFTELFPATSIVYLCAEAADELPDAFLPPAVNNSDGKGPKFTSDDVYVIGGLVDHNAHVGFCHLQASERGYRTARLPLDRTGIQLCGRKVLSLMHVFQALAGVLGGGLDWTTSLNAAIPPRKCATSTMTPAPFYATATLNLSSSIISHSDNCNLPSPNEPM</sequence>
<evidence type="ECO:0000256" key="3">
    <source>
        <dbReference type="ARBA" id="ARBA00022679"/>
    </source>
</evidence>
<dbReference type="EC" id="2.1.1.221" evidence="1"/>
<dbReference type="PANTHER" id="PTHR13563">
    <property type="entry name" value="TRNA (GUANINE-9-) METHYLTRANSFERASE"/>
    <property type="match status" value="1"/>
</dbReference>